<proteinExistence type="predicted"/>
<dbReference type="PANTHER" id="PTHR20875">
    <property type="entry name" value="EF-HAND CALCIUM-BINDING DOMAIN-CONTAINING PROTEIN 6-RELATED"/>
    <property type="match status" value="1"/>
</dbReference>
<keyword evidence="3" id="KW-1185">Reference proteome</keyword>
<dbReference type="InterPro" id="IPR052603">
    <property type="entry name" value="EFCB6"/>
</dbReference>
<feature type="compositionally biased region" description="Basic and acidic residues" evidence="1">
    <location>
        <begin position="221"/>
        <end position="230"/>
    </location>
</feature>
<evidence type="ECO:0000313" key="2">
    <source>
        <dbReference type="EMBL" id="RNF22887.1"/>
    </source>
</evidence>
<dbReference type="PANTHER" id="PTHR20875:SF0">
    <property type="entry name" value="GH12158P"/>
    <property type="match status" value="1"/>
</dbReference>
<dbReference type="AlphaFoldDB" id="A0A422PZL5"/>
<dbReference type="InterPro" id="IPR011992">
    <property type="entry name" value="EF-hand-dom_pair"/>
</dbReference>
<evidence type="ECO:0000313" key="3">
    <source>
        <dbReference type="Proteomes" id="UP000284403"/>
    </source>
</evidence>
<accession>A0A422PZL5</accession>
<dbReference type="RefSeq" id="XP_029229973.1">
    <property type="nucleotide sequence ID" value="XM_029369946.1"/>
</dbReference>
<evidence type="ECO:0000256" key="1">
    <source>
        <dbReference type="SAM" id="MobiDB-lite"/>
    </source>
</evidence>
<dbReference type="Proteomes" id="UP000284403">
    <property type="component" value="Unassembled WGS sequence"/>
</dbReference>
<name>A0A422PZL5_9TRYP</name>
<gene>
    <name evidence="2" type="ORF">Tco025E_03024</name>
</gene>
<sequence length="230" mass="25696">MAAVDEVLQKVRVRVAQRRLRLDDFFTDFDSLRSGRITAAQFRRALAVNSIQLTDAEFEALKDAFGAVAGNQATGSRTPRGGASMEVNYAAFLHALRAEDPPAELLTTLRRKGKPLSEEEERTLRAAFRSLRDGVRARGLRLRTLFEDFDPFRSGKVAASRFRRCMPFEGMREDVLQLMLKKYSDDDGEVLYAAWCRDLEGGDAPPRGGDALREPLAADVSTRDGRAAFH</sequence>
<organism evidence="2 3">
    <name type="scientific">Trypanosoma conorhini</name>
    <dbReference type="NCBI Taxonomy" id="83891"/>
    <lineage>
        <taxon>Eukaryota</taxon>
        <taxon>Discoba</taxon>
        <taxon>Euglenozoa</taxon>
        <taxon>Kinetoplastea</taxon>
        <taxon>Metakinetoplastina</taxon>
        <taxon>Trypanosomatida</taxon>
        <taxon>Trypanosomatidae</taxon>
        <taxon>Trypanosoma</taxon>
    </lineage>
</organism>
<dbReference type="SUPFAM" id="SSF47473">
    <property type="entry name" value="EF-hand"/>
    <property type="match status" value="1"/>
</dbReference>
<dbReference type="EMBL" id="MKKU01000128">
    <property type="protein sequence ID" value="RNF22887.1"/>
    <property type="molecule type" value="Genomic_DNA"/>
</dbReference>
<dbReference type="GeneID" id="40316635"/>
<dbReference type="Gene3D" id="1.10.238.10">
    <property type="entry name" value="EF-hand"/>
    <property type="match status" value="2"/>
</dbReference>
<dbReference type="OrthoDB" id="272072at2759"/>
<comment type="caution">
    <text evidence="2">The sequence shown here is derived from an EMBL/GenBank/DDBJ whole genome shotgun (WGS) entry which is preliminary data.</text>
</comment>
<feature type="region of interest" description="Disordered" evidence="1">
    <location>
        <begin position="204"/>
        <end position="230"/>
    </location>
</feature>
<protein>
    <submittedName>
        <fullName evidence="2">Uncharacterized protein</fullName>
    </submittedName>
</protein>
<reference evidence="2 3" key="1">
    <citation type="journal article" date="2018" name="BMC Genomics">
        <title>Genomic comparison of Trypanosoma conorhini and Trypanosoma rangeli to Trypanosoma cruzi strains of high and low virulence.</title>
        <authorList>
            <person name="Bradwell K.R."/>
            <person name="Koparde V.N."/>
            <person name="Matveyev A.V."/>
            <person name="Serrano M.G."/>
            <person name="Alves J.M."/>
            <person name="Parikh H."/>
            <person name="Huang B."/>
            <person name="Lee V."/>
            <person name="Espinosa-Alvarez O."/>
            <person name="Ortiz P.A."/>
            <person name="Costa-Martins A.G."/>
            <person name="Teixeira M.M."/>
            <person name="Buck G.A."/>
        </authorList>
    </citation>
    <scope>NUCLEOTIDE SEQUENCE [LARGE SCALE GENOMIC DNA]</scope>
    <source>
        <strain evidence="2 3">025E</strain>
    </source>
</reference>